<name>M0P8H7_9EURY</name>
<proteinExistence type="predicted"/>
<reference evidence="1 2" key="1">
    <citation type="journal article" date="2014" name="PLoS Genet.">
        <title>Phylogenetically driven sequencing of extremely halophilic archaea reveals strategies for static and dynamic osmo-response.</title>
        <authorList>
            <person name="Becker E.A."/>
            <person name="Seitzer P.M."/>
            <person name="Tritt A."/>
            <person name="Larsen D."/>
            <person name="Krusor M."/>
            <person name="Yao A.I."/>
            <person name="Wu D."/>
            <person name="Madern D."/>
            <person name="Eisen J.A."/>
            <person name="Darling A.E."/>
            <person name="Facciotti M.T."/>
        </authorList>
    </citation>
    <scope>NUCLEOTIDE SEQUENCE [LARGE SCALE GENOMIC DNA]</scope>
    <source>
        <strain evidence="1 2">JCM 13560</strain>
    </source>
</reference>
<dbReference type="Proteomes" id="UP000011575">
    <property type="component" value="Unassembled WGS sequence"/>
</dbReference>
<gene>
    <name evidence="1" type="ORF">C461_11899</name>
</gene>
<organism evidence="1 2">
    <name type="scientific">Halorubrum aidingense JCM 13560</name>
    <dbReference type="NCBI Taxonomy" id="1230454"/>
    <lineage>
        <taxon>Archaea</taxon>
        <taxon>Methanobacteriati</taxon>
        <taxon>Methanobacteriota</taxon>
        <taxon>Stenosarchaea group</taxon>
        <taxon>Halobacteria</taxon>
        <taxon>Halobacteriales</taxon>
        <taxon>Haloferacaceae</taxon>
        <taxon>Halorubrum</taxon>
    </lineage>
</organism>
<dbReference type="AlphaFoldDB" id="M0P8H7"/>
<evidence type="ECO:0000313" key="2">
    <source>
        <dbReference type="Proteomes" id="UP000011575"/>
    </source>
</evidence>
<keyword evidence="2" id="KW-1185">Reference proteome</keyword>
<protein>
    <submittedName>
        <fullName evidence="1">Uncharacterized protein</fullName>
    </submittedName>
</protein>
<comment type="caution">
    <text evidence="1">The sequence shown here is derived from an EMBL/GenBank/DDBJ whole genome shotgun (WGS) entry which is preliminary data.</text>
</comment>
<dbReference type="EMBL" id="AOJI01000027">
    <property type="protein sequence ID" value="EMA66336.1"/>
    <property type="molecule type" value="Genomic_DNA"/>
</dbReference>
<accession>M0P8H7</accession>
<evidence type="ECO:0000313" key="1">
    <source>
        <dbReference type="EMBL" id="EMA66336.1"/>
    </source>
</evidence>
<sequence>MLILKMLFLSNPSLRTSLLLIPISVAQCLPMPNFWATSLSMMSRYLVVIYAMRSSTESNWHTQILSLLYSVTRISGKLISEVRSCMI</sequence>